<dbReference type="GO" id="GO:0008270">
    <property type="term" value="F:zinc ion binding"/>
    <property type="evidence" value="ECO:0007669"/>
    <property type="project" value="UniProtKB-KW"/>
</dbReference>
<feature type="domain" description="C2H2-type" evidence="14">
    <location>
        <begin position="244"/>
        <end position="271"/>
    </location>
</feature>
<feature type="compositionally biased region" description="Acidic residues" evidence="13">
    <location>
        <begin position="338"/>
        <end position="348"/>
    </location>
</feature>
<dbReference type="PROSITE" id="PS50157">
    <property type="entry name" value="ZINC_FINGER_C2H2_2"/>
    <property type="match status" value="7"/>
</dbReference>
<evidence type="ECO:0000256" key="7">
    <source>
        <dbReference type="ARBA" id="ARBA00023015"/>
    </source>
</evidence>
<dbReference type="Gene3D" id="3.30.160.60">
    <property type="entry name" value="Classic Zinc Finger"/>
    <property type="match status" value="6"/>
</dbReference>
<feature type="region of interest" description="Disordered" evidence="13">
    <location>
        <begin position="291"/>
        <end position="353"/>
    </location>
</feature>
<organism evidence="15 16">
    <name type="scientific">Cloeon dipterum</name>
    <dbReference type="NCBI Taxonomy" id="197152"/>
    <lineage>
        <taxon>Eukaryota</taxon>
        <taxon>Metazoa</taxon>
        <taxon>Ecdysozoa</taxon>
        <taxon>Arthropoda</taxon>
        <taxon>Hexapoda</taxon>
        <taxon>Insecta</taxon>
        <taxon>Pterygota</taxon>
        <taxon>Palaeoptera</taxon>
        <taxon>Ephemeroptera</taxon>
        <taxon>Pisciforma</taxon>
        <taxon>Baetidae</taxon>
        <taxon>Cloeon</taxon>
    </lineage>
</organism>
<feature type="domain" description="C2H2-type" evidence="14">
    <location>
        <begin position="120"/>
        <end position="147"/>
    </location>
</feature>
<comment type="similarity">
    <text evidence="2">Belongs to the krueppel C2H2-type zinc-finger protein family.</text>
</comment>
<feature type="domain" description="C2H2-type" evidence="14">
    <location>
        <begin position="148"/>
        <end position="175"/>
    </location>
</feature>
<evidence type="ECO:0000256" key="12">
    <source>
        <dbReference type="PROSITE-ProRule" id="PRU00042"/>
    </source>
</evidence>
<feature type="domain" description="C2H2-type" evidence="14">
    <location>
        <begin position="272"/>
        <end position="300"/>
    </location>
</feature>
<dbReference type="FunFam" id="3.30.160.60:FF:000231">
    <property type="entry name" value="PLAG1 like zinc finger 2"/>
    <property type="match status" value="1"/>
</dbReference>
<keyword evidence="10" id="KW-0804">Transcription</keyword>
<evidence type="ECO:0000313" key="15">
    <source>
        <dbReference type="EMBL" id="CAB3361162.1"/>
    </source>
</evidence>
<evidence type="ECO:0000256" key="11">
    <source>
        <dbReference type="ARBA" id="ARBA00023242"/>
    </source>
</evidence>
<dbReference type="FunFam" id="3.30.160.60:FF:000425">
    <property type="entry name" value="PLAG1 like zinc finger 1"/>
    <property type="match status" value="1"/>
</dbReference>
<accession>A0A8S1BP07</accession>
<dbReference type="GO" id="GO:0010557">
    <property type="term" value="P:positive regulation of macromolecule biosynthetic process"/>
    <property type="evidence" value="ECO:0007669"/>
    <property type="project" value="UniProtKB-ARBA"/>
</dbReference>
<evidence type="ECO:0000256" key="13">
    <source>
        <dbReference type="SAM" id="MobiDB-lite"/>
    </source>
</evidence>
<dbReference type="PANTHER" id="PTHR47772:SF13">
    <property type="entry name" value="GASTRULA ZINC FINGER PROTEIN XLCGF49.1-LIKE-RELATED"/>
    <property type="match status" value="1"/>
</dbReference>
<feature type="compositionally biased region" description="Basic residues" evidence="13">
    <location>
        <begin position="291"/>
        <end position="301"/>
    </location>
</feature>
<evidence type="ECO:0000256" key="4">
    <source>
        <dbReference type="ARBA" id="ARBA00022737"/>
    </source>
</evidence>
<keyword evidence="3" id="KW-0479">Metal-binding</keyword>
<dbReference type="PROSITE" id="PS00028">
    <property type="entry name" value="ZINC_FINGER_C2H2_1"/>
    <property type="match status" value="7"/>
</dbReference>
<dbReference type="FunFam" id="3.30.160.60:FF:000256">
    <property type="entry name" value="PLAG1 like zinc finger 2"/>
    <property type="match status" value="1"/>
</dbReference>
<sequence>MGTKAPTKQTAAEVASEEADGRRQLRPRACAQCGARFSSPQELEGHKCPAVVGLGSGVAQGAVASGGSAVGGRRKTRSAVRAEGGTPTAKAHQCGRCEKAFSSPGKLFQHMYSHTGERPFACNECSKAFSSKFKLMRHLLIHTTERKHQCQFCERSFHRKDHLKNHSKVHNPDKKVYRCDKEGCRKEYNSVLSFRKHMAVHSAEEGGLECAMCGRSFGTREEILYHLKVHAGSRTVKSPSEKKFQCEHCERRFFTRKDVKRHLVVHTGKRDFLCQFCPQRFGRKDHLVRHIKKSHAGRKPKPSAQPQEQDWNQPGPSGLQQRPRRPRKEEEHPPAPVVEEEEEEEEDVVPVSEPQQQFPFYPELGIKMEEDDGVEDLFRLAEPNQQGLEDPLTLIESLSVDESSRLVLMENQPRPLPGFSQAFQPQEPPPPPPPPNPPH</sequence>
<evidence type="ECO:0000256" key="6">
    <source>
        <dbReference type="ARBA" id="ARBA00022833"/>
    </source>
</evidence>
<feature type="domain" description="C2H2-type" evidence="14">
    <location>
        <begin position="208"/>
        <end position="235"/>
    </location>
</feature>
<keyword evidence="6" id="KW-0862">Zinc</keyword>
<dbReference type="GO" id="GO:0003677">
    <property type="term" value="F:DNA binding"/>
    <property type="evidence" value="ECO:0007669"/>
    <property type="project" value="UniProtKB-KW"/>
</dbReference>
<feature type="domain" description="C2H2-type" evidence="14">
    <location>
        <begin position="177"/>
        <end position="206"/>
    </location>
</feature>
<feature type="compositionally biased region" description="Pro residues" evidence="13">
    <location>
        <begin position="426"/>
        <end position="439"/>
    </location>
</feature>
<dbReference type="SMART" id="SM00355">
    <property type="entry name" value="ZnF_C2H2"/>
    <property type="match status" value="7"/>
</dbReference>
<keyword evidence="8" id="KW-0238">DNA-binding</keyword>
<dbReference type="Proteomes" id="UP000494165">
    <property type="component" value="Unassembled WGS sequence"/>
</dbReference>
<evidence type="ECO:0000256" key="10">
    <source>
        <dbReference type="ARBA" id="ARBA00023163"/>
    </source>
</evidence>
<evidence type="ECO:0000256" key="9">
    <source>
        <dbReference type="ARBA" id="ARBA00023159"/>
    </source>
</evidence>
<keyword evidence="4" id="KW-0677">Repeat</keyword>
<evidence type="ECO:0000313" key="16">
    <source>
        <dbReference type="Proteomes" id="UP000494165"/>
    </source>
</evidence>
<keyword evidence="5 12" id="KW-0863">Zinc-finger</keyword>
<comment type="caution">
    <text evidence="15">The sequence shown here is derived from an EMBL/GenBank/DDBJ whole genome shotgun (WGS) entry which is preliminary data.</text>
</comment>
<evidence type="ECO:0000256" key="8">
    <source>
        <dbReference type="ARBA" id="ARBA00023125"/>
    </source>
</evidence>
<feature type="region of interest" description="Disordered" evidence="13">
    <location>
        <begin position="1"/>
        <end position="25"/>
    </location>
</feature>
<feature type="region of interest" description="Disordered" evidence="13">
    <location>
        <begin position="64"/>
        <end position="87"/>
    </location>
</feature>
<dbReference type="SUPFAM" id="SSF57667">
    <property type="entry name" value="beta-beta-alpha zinc fingers"/>
    <property type="match status" value="4"/>
</dbReference>
<dbReference type="OrthoDB" id="3533395at2759"/>
<dbReference type="Pfam" id="PF00096">
    <property type="entry name" value="zf-C2H2"/>
    <property type="match status" value="3"/>
</dbReference>
<reference evidence="15 16" key="1">
    <citation type="submission" date="2020-04" db="EMBL/GenBank/DDBJ databases">
        <authorList>
            <person name="Alioto T."/>
            <person name="Alioto T."/>
            <person name="Gomez Garrido J."/>
        </authorList>
    </citation>
    <scope>NUCLEOTIDE SEQUENCE [LARGE SCALE GENOMIC DNA]</scope>
</reference>
<dbReference type="FunFam" id="3.30.160.60:FF:000295">
    <property type="entry name" value="zinc finger protein 19"/>
    <property type="match status" value="1"/>
</dbReference>
<evidence type="ECO:0000256" key="5">
    <source>
        <dbReference type="ARBA" id="ARBA00022771"/>
    </source>
</evidence>
<feature type="region of interest" description="Disordered" evidence="13">
    <location>
        <begin position="412"/>
        <end position="439"/>
    </location>
</feature>
<evidence type="ECO:0000256" key="1">
    <source>
        <dbReference type="ARBA" id="ARBA00004123"/>
    </source>
</evidence>
<keyword evidence="16" id="KW-1185">Reference proteome</keyword>
<gene>
    <name evidence="15" type="ORF">CLODIP_2_CD11351</name>
</gene>
<feature type="compositionally biased region" description="Polar residues" evidence="13">
    <location>
        <begin position="1"/>
        <end position="10"/>
    </location>
</feature>
<dbReference type="PANTHER" id="PTHR47772">
    <property type="entry name" value="ZINC FINGER PROTEIN 200"/>
    <property type="match status" value="1"/>
</dbReference>
<name>A0A8S1BP07_9INSE</name>
<dbReference type="EMBL" id="CADEPI010000005">
    <property type="protein sequence ID" value="CAB3361162.1"/>
    <property type="molecule type" value="Genomic_DNA"/>
</dbReference>
<protein>
    <recommendedName>
        <fullName evidence="14">C2H2-type domain-containing protein</fullName>
    </recommendedName>
</protein>
<dbReference type="GO" id="GO:0010468">
    <property type="term" value="P:regulation of gene expression"/>
    <property type="evidence" value="ECO:0007669"/>
    <property type="project" value="UniProtKB-ARBA"/>
</dbReference>
<dbReference type="InterPro" id="IPR050636">
    <property type="entry name" value="C2H2-ZF_domain-containing"/>
</dbReference>
<dbReference type="AlphaFoldDB" id="A0A8S1BP07"/>
<comment type="subcellular location">
    <subcellularLocation>
        <location evidence="1">Nucleus</location>
    </subcellularLocation>
</comment>
<proteinExistence type="inferred from homology"/>
<evidence type="ECO:0000256" key="2">
    <source>
        <dbReference type="ARBA" id="ARBA00006991"/>
    </source>
</evidence>
<dbReference type="InterPro" id="IPR036236">
    <property type="entry name" value="Znf_C2H2_sf"/>
</dbReference>
<keyword evidence="9" id="KW-0010">Activator</keyword>
<keyword evidence="11" id="KW-0539">Nucleus</keyword>
<dbReference type="InterPro" id="IPR013087">
    <property type="entry name" value="Znf_C2H2_type"/>
</dbReference>
<keyword evidence="7" id="KW-0805">Transcription regulation</keyword>
<feature type="compositionally biased region" description="Polar residues" evidence="13">
    <location>
        <begin position="304"/>
        <end position="320"/>
    </location>
</feature>
<evidence type="ECO:0000259" key="14">
    <source>
        <dbReference type="PROSITE" id="PS50157"/>
    </source>
</evidence>
<feature type="domain" description="C2H2-type" evidence="14">
    <location>
        <begin position="92"/>
        <end position="119"/>
    </location>
</feature>
<evidence type="ECO:0000256" key="3">
    <source>
        <dbReference type="ARBA" id="ARBA00022723"/>
    </source>
</evidence>
<dbReference type="GO" id="GO:0005634">
    <property type="term" value="C:nucleus"/>
    <property type="evidence" value="ECO:0007669"/>
    <property type="project" value="UniProtKB-SubCell"/>
</dbReference>